<protein>
    <recommendedName>
        <fullName evidence="3">AG2 protein</fullName>
    </recommendedName>
</protein>
<accession>A0ABV1VCJ7</accession>
<reference evidence="1 2" key="1">
    <citation type="submission" date="2024-06" db="EMBL/GenBank/DDBJ databases">
        <title>The Natural Products Discovery Center: Release of the First 8490 Sequenced Strains for Exploring Actinobacteria Biosynthetic Diversity.</title>
        <authorList>
            <person name="Kalkreuter E."/>
            <person name="Kautsar S.A."/>
            <person name="Yang D."/>
            <person name="Bader C.D."/>
            <person name="Teijaro C.N."/>
            <person name="Fluegel L."/>
            <person name="Davis C.M."/>
            <person name="Simpson J.R."/>
            <person name="Lauterbach L."/>
            <person name="Steele A.D."/>
            <person name="Gui C."/>
            <person name="Meng S."/>
            <person name="Li G."/>
            <person name="Viehrig K."/>
            <person name="Ye F."/>
            <person name="Su P."/>
            <person name="Kiefer A.F."/>
            <person name="Nichols A."/>
            <person name="Cepeda A.J."/>
            <person name="Yan W."/>
            <person name="Fan B."/>
            <person name="Jiang Y."/>
            <person name="Adhikari A."/>
            <person name="Zheng C.-J."/>
            <person name="Schuster L."/>
            <person name="Cowan T.M."/>
            <person name="Smanski M.J."/>
            <person name="Chevrette M.G."/>
            <person name="De Carvalho L.P.S."/>
            <person name="Shen B."/>
        </authorList>
    </citation>
    <scope>NUCLEOTIDE SEQUENCE [LARGE SCALE GENOMIC DNA]</scope>
    <source>
        <strain evidence="1 2">NPDC000632</strain>
    </source>
</reference>
<organism evidence="1 2">
    <name type="scientific">Streptomyces flaveolus</name>
    <dbReference type="NCBI Taxonomy" id="67297"/>
    <lineage>
        <taxon>Bacteria</taxon>
        <taxon>Bacillati</taxon>
        <taxon>Actinomycetota</taxon>
        <taxon>Actinomycetes</taxon>
        <taxon>Kitasatosporales</taxon>
        <taxon>Streptomycetaceae</taxon>
        <taxon>Streptomyces</taxon>
    </lineage>
</organism>
<sequence>MPTYHEIMTTDLGALTTAADRWDGMAGEFAKQEKAYRRDVHGISMGTGWVGLSADAANRRFDITLKEFEYAQTEAKAVAGLLRDAHTQFVELRGRLKTARQEAVDAGMKVSEQGHVSLDIERLTDAERRTLRHDPGWQEAAQSWQDHVNKAVRDVTDADAGVQIALQAVVIDSSVIAGGKGFNGEAKSDIEKYEGEAAEKALDKLRAGSRLSDKEIAELERTFRDNSDDPAFSRTLLDGLGAAGMLTLTNELNDLIHVRGGDRAAHYSTIETGLANALASATKDTKSSWYEGWREDMREAGVERHGTDAQGARLDKAVGYQSLVTLMQKGHGYSPEMLGDLTDDMIAAEKKDPGIWQLKHEYAGKRDGWFANDPVDGMLGIMSHDPDAAAAYLGSDEKMKYLMKDRDWDVTLHEHEGAKVSTYTPGVDGDNRAGFGAALQAAATGIDPADPNARYAEHTKQNDAVFKSALTSLADSGDDFPSSLRQPMANILVNHGDTVHTAMSDVEIAASSLDQGDLFEVTKQVSKDQDAYNTLNAGLNQAMVADIHDDPQSKSTESLVRAGRTVGFLEEARIQAQGDPKVAEFTWKPLVDEAIGYIPVASDKVQQGVDYVTDRWLADEQKRLDQQATDGSVEAYKKRNGQLAALSEEWGKSHGAGVDSAYRNMDEIEEAAQSGVSHAQGISGAGATK</sequence>
<dbReference type="RefSeq" id="WP_350722174.1">
    <property type="nucleotide sequence ID" value="NZ_JBEPCO010000034.1"/>
</dbReference>
<dbReference type="Proteomes" id="UP001490330">
    <property type="component" value="Unassembled WGS sequence"/>
</dbReference>
<dbReference type="EMBL" id="JBEPCV010000007">
    <property type="protein sequence ID" value="MER6904218.1"/>
    <property type="molecule type" value="Genomic_DNA"/>
</dbReference>
<gene>
    <name evidence="1" type="ORF">ABT322_10635</name>
</gene>
<evidence type="ECO:0008006" key="3">
    <source>
        <dbReference type="Google" id="ProtNLM"/>
    </source>
</evidence>
<evidence type="ECO:0000313" key="1">
    <source>
        <dbReference type="EMBL" id="MER6904218.1"/>
    </source>
</evidence>
<keyword evidence="2" id="KW-1185">Reference proteome</keyword>
<evidence type="ECO:0000313" key="2">
    <source>
        <dbReference type="Proteomes" id="UP001490330"/>
    </source>
</evidence>
<proteinExistence type="predicted"/>
<comment type="caution">
    <text evidence="1">The sequence shown here is derived from an EMBL/GenBank/DDBJ whole genome shotgun (WGS) entry which is preliminary data.</text>
</comment>
<name>A0ABV1VCJ7_9ACTN</name>